<accession>A0ABU8V9U3</accession>
<evidence type="ECO:0000259" key="4">
    <source>
        <dbReference type="PROSITE" id="PS51077"/>
    </source>
</evidence>
<dbReference type="InterPro" id="IPR029016">
    <property type="entry name" value="GAF-like_dom_sf"/>
</dbReference>
<evidence type="ECO:0000313" key="7">
    <source>
        <dbReference type="Proteomes" id="UP001365846"/>
    </source>
</evidence>
<gene>
    <name evidence="6" type="ORF">WKW77_05060</name>
</gene>
<dbReference type="RefSeq" id="WP_340355750.1">
    <property type="nucleotide sequence ID" value="NZ_JBBKZU010000002.1"/>
</dbReference>
<keyword evidence="2" id="KW-0238">DNA-binding</keyword>
<dbReference type="InterPro" id="IPR036388">
    <property type="entry name" value="WH-like_DNA-bd_sf"/>
</dbReference>
<evidence type="ECO:0000259" key="5">
    <source>
        <dbReference type="PROSITE" id="PS51078"/>
    </source>
</evidence>
<comment type="caution">
    <text evidence="6">The sequence shown here is derived from an EMBL/GenBank/DDBJ whole genome shotgun (WGS) entry which is preliminary data.</text>
</comment>
<protein>
    <submittedName>
        <fullName evidence="6">IclR family transcriptional regulator</fullName>
    </submittedName>
</protein>
<dbReference type="Proteomes" id="UP001365846">
    <property type="component" value="Unassembled WGS sequence"/>
</dbReference>
<dbReference type="InterPro" id="IPR005471">
    <property type="entry name" value="Tscrpt_reg_IclR_N"/>
</dbReference>
<dbReference type="SMART" id="SM00346">
    <property type="entry name" value="HTH_ICLR"/>
    <property type="match status" value="1"/>
</dbReference>
<feature type="domain" description="IclR-ED" evidence="5">
    <location>
        <begin position="92"/>
        <end position="271"/>
    </location>
</feature>
<dbReference type="Pfam" id="PF01614">
    <property type="entry name" value="IclR_C"/>
    <property type="match status" value="1"/>
</dbReference>
<name>A0ABU8V9U3_9BURK</name>
<sequence length="275" mass="29588">MKQNAGDSSVRRAAGRVLDAPKPGISAANRSLERGIEILRAFRPGAALLGNAELAERTGLPKSTVSRLTQTLVGIGMLQPDPPTRAYRLAPGVLSFAHSMRSGSTVLAIASPLMRATAEANRINVGLAAPDRDEMVYLESIRYNRRPSLRSVVSGQRVPMELTSLGRAYLFSAPEPRRKALLGHFRRSRRAQWPTLGPEIDASLRSMAESDYCAASWQPEVVAVATSLIVHGAHYALNVSVSTLDPVAETVDALAPRLLALKGAIEHALARASRE</sequence>
<feature type="domain" description="HTH iclR-type" evidence="4">
    <location>
        <begin position="29"/>
        <end position="91"/>
    </location>
</feature>
<dbReference type="InterPro" id="IPR050707">
    <property type="entry name" value="HTH_MetabolicPath_Reg"/>
</dbReference>
<evidence type="ECO:0000313" key="6">
    <source>
        <dbReference type="EMBL" id="MEJ8810427.1"/>
    </source>
</evidence>
<evidence type="ECO:0000256" key="3">
    <source>
        <dbReference type="ARBA" id="ARBA00023163"/>
    </source>
</evidence>
<dbReference type="PROSITE" id="PS51078">
    <property type="entry name" value="ICLR_ED"/>
    <property type="match status" value="1"/>
</dbReference>
<dbReference type="SUPFAM" id="SSF55781">
    <property type="entry name" value="GAF domain-like"/>
    <property type="match status" value="1"/>
</dbReference>
<organism evidence="6 7">
    <name type="scientific">Variovorax ureilyticus</name>
    <dbReference type="NCBI Taxonomy" id="1836198"/>
    <lineage>
        <taxon>Bacteria</taxon>
        <taxon>Pseudomonadati</taxon>
        <taxon>Pseudomonadota</taxon>
        <taxon>Betaproteobacteria</taxon>
        <taxon>Burkholderiales</taxon>
        <taxon>Comamonadaceae</taxon>
        <taxon>Variovorax</taxon>
    </lineage>
</organism>
<dbReference type="SUPFAM" id="SSF46785">
    <property type="entry name" value="Winged helix' DNA-binding domain"/>
    <property type="match status" value="1"/>
</dbReference>
<dbReference type="PANTHER" id="PTHR30136">
    <property type="entry name" value="HELIX-TURN-HELIX TRANSCRIPTIONAL REGULATOR, ICLR FAMILY"/>
    <property type="match status" value="1"/>
</dbReference>
<dbReference type="PANTHER" id="PTHR30136:SF33">
    <property type="entry name" value="TRANSCRIPTIONAL REGULATORY PROTEIN"/>
    <property type="match status" value="1"/>
</dbReference>
<keyword evidence="3" id="KW-0804">Transcription</keyword>
<evidence type="ECO:0000256" key="1">
    <source>
        <dbReference type="ARBA" id="ARBA00023015"/>
    </source>
</evidence>
<dbReference type="Gene3D" id="1.10.10.10">
    <property type="entry name" value="Winged helix-like DNA-binding domain superfamily/Winged helix DNA-binding domain"/>
    <property type="match status" value="1"/>
</dbReference>
<dbReference type="Gene3D" id="3.30.450.40">
    <property type="match status" value="1"/>
</dbReference>
<keyword evidence="7" id="KW-1185">Reference proteome</keyword>
<proteinExistence type="predicted"/>
<dbReference type="Pfam" id="PF09339">
    <property type="entry name" value="HTH_IclR"/>
    <property type="match status" value="1"/>
</dbReference>
<reference evidence="6 7" key="1">
    <citation type="submission" date="2024-03" db="EMBL/GenBank/DDBJ databases">
        <title>Novel species of the genus Variovorax.</title>
        <authorList>
            <person name="Liu Q."/>
            <person name="Xin Y.-H."/>
        </authorList>
    </citation>
    <scope>NUCLEOTIDE SEQUENCE [LARGE SCALE GENOMIC DNA]</scope>
    <source>
        <strain evidence="6 7">KACC 18899</strain>
    </source>
</reference>
<dbReference type="EMBL" id="JBBKZU010000002">
    <property type="protein sequence ID" value="MEJ8810427.1"/>
    <property type="molecule type" value="Genomic_DNA"/>
</dbReference>
<dbReference type="InterPro" id="IPR014757">
    <property type="entry name" value="Tscrpt_reg_IclR_C"/>
</dbReference>
<dbReference type="PROSITE" id="PS51077">
    <property type="entry name" value="HTH_ICLR"/>
    <property type="match status" value="1"/>
</dbReference>
<keyword evidence="1" id="KW-0805">Transcription regulation</keyword>
<evidence type="ECO:0000256" key="2">
    <source>
        <dbReference type="ARBA" id="ARBA00023125"/>
    </source>
</evidence>
<dbReference type="InterPro" id="IPR036390">
    <property type="entry name" value="WH_DNA-bd_sf"/>
</dbReference>